<accession>A0A3M7QAP6</accession>
<dbReference type="EMBL" id="REGN01006702">
    <property type="protein sequence ID" value="RNA08537.1"/>
    <property type="molecule type" value="Genomic_DNA"/>
</dbReference>
<evidence type="ECO:0000313" key="3">
    <source>
        <dbReference type="Proteomes" id="UP000276133"/>
    </source>
</evidence>
<dbReference type="Proteomes" id="UP000276133">
    <property type="component" value="Unassembled WGS sequence"/>
</dbReference>
<dbReference type="AlphaFoldDB" id="A0A3M7QAP6"/>
<sequence>MSRVVEFTDRVLVEEKELIESFLMLLMPVISNGLTEKNIKFIDFKMRFTRKVIKDLIIYLSNINLYKACSFSLLIFKLAILILSFKPNHKIPISLGNDVVAKYYNIIAFKFRLVVRSLFYLTKKIVVFFRSYLIDMVF</sequence>
<protein>
    <submittedName>
        <fullName evidence="2">Uncharacterized protein</fullName>
    </submittedName>
</protein>
<evidence type="ECO:0000256" key="1">
    <source>
        <dbReference type="SAM" id="Phobius"/>
    </source>
</evidence>
<keyword evidence="3" id="KW-1185">Reference proteome</keyword>
<name>A0A3M7QAP6_BRAPC</name>
<keyword evidence="1" id="KW-0812">Transmembrane</keyword>
<keyword evidence="1" id="KW-1133">Transmembrane helix</keyword>
<organism evidence="2 3">
    <name type="scientific">Brachionus plicatilis</name>
    <name type="common">Marine rotifer</name>
    <name type="synonym">Brachionus muelleri</name>
    <dbReference type="NCBI Taxonomy" id="10195"/>
    <lineage>
        <taxon>Eukaryota</taxon>
        <taxon>Metazoa</taxon>
        <taxon>Spiralia</taxon>
        <taxon>Gnathifera</taxon>
        <taxon>Rotifera</taxon>
        <taxon>Eurotatoria</taxon>
        <taxon>Monogononta</taxon>
        <taxon>Pseudotrocha</taxon>
        <taxon>Ploima</taxon>
        <taxon>Brachionidae</taxon>
        <taxon>Brachionus</taxon>
    </lineage>
</organism>
<feature type="transmembrane region" description="Helical" evidence="1">
    <location>
        <begin position="56"/>
        <end position="83"/>
    </location>
</feature>
<proteinExistence type="predicted"/>
<gene>
    <name evidence="2" type="ORF">BpHYR1_045934</name>
</gene>
<evidence type="ECO:0000313" key="2">
    <source>
        <dbReference type="EMBL" id="RNA08537.1"/>
    </source>
</evidence>
<keyword evidence="1" id="KW-0472">Membrane</keyword>
<reference evidence="2 3" key="1">
    <citation type="journal article" date="2018" name="Sci. Rep.">
        <title>Genomic signatures of local adaptation to the degree of environmental predictability in rotifers.</title>
        <authorList>
            <person name="Franch-Gras L."/>
            <person name="Hahn C."/>
            <person name="Garcia-Roger E.M."/>
            <person name="Carmona M.J."/>
            <person name="Serra M."/>
            <person name="Gomez A."/>
        </authorList>
    </citation>
    <scope>NUCLEOTIDE SEQUENCE [LARGE SCALE GENOMIC DNA]</scope>
    <source>
        <strain evidence="2">HYR1</strain>
    </source>
</reference>
<comment type="caution">
    <text evidence="2">The sequence shown here is derived from an EMBL/GenBank/DDBJ whole genome shotgun (WGS) entry which is preliminary data.</text>
</comment>